<reference evidence="1 2" key="1">
    <citation type="journal article" date="2016" name="G3 (Bethesda)">
        <title>First Draft Assembly and Annotation of the Genome of a California Endemic Oak Quercus lobata Nee (Fagaceae).</title>
        <authorList>
            <person name="Sork V.L."/>
            <person name="Fitz-Gibbon S.T."/>
            <person name="Puiu D."/>
            <person name="Crepeau M."/>
            <person name="Gugger P.F."/>
            <person name="Sherman R."/>
            <person name="Stevens K."/>
            <person name="Langley C.H."/>
            <person name="Pellegrini M."/>
            <person name="Salzberg S.L."/>
        </authorList>
    </citation>
    <scope>NUCLEOTIDE SEQUENCE [LARGE SCALE GENOMIC DNA]</scope>
    <source>
        <strain evidence="1 2">cv. SW786</strain>
    </source>
</reference>
<dbReference type="EnsemblPlants" id="QL05p031537:mrna">
    <property type="protein sequence ID" value="QL05p031537:mrna"/>
    <property type="gene ID" value="QL05p031537"/>
</dbReference>
<reference evidence="1" key="2">
    <citation type="submission" date="2021-01" db="UniProtKB">
        <authorList>
            <consortium name="EnsemblPlants"/>
        </authorList>
    </citation>
    <scope>IDENTIFICATION</scope>
</reference>
<dbReference type="InterPro" id="IPR045026">
    <property type="entry name" value="LIMYB"/>
</dbReference>
<keyword evidence="2" id="KW-1185">Reference proteome</keyword>
<dbReference type="InParanoid" id="A0A7N2LN43"/>
<evidence type="ECO:0000313" key="2">
    <source>
        <dbReference type="Proteomes" id="UP000594261"/>
    </source>
</evidence>
<protein>
    <submittedName>
        <fullName evidence="1">Uncharacterized protein</fullName>
    </submittedName>
</protein>
<name>A0A7N2LN43_QUELO</name>
<evidence type="ECO:0000313" key="1">
    <source>
        <dbReference type="EnsemblPlants" id="QL05p031537:mrna"/>
    </source>
</evidence>
<accession>A0A7N2LN43</accession>
<dbReference type="EMBL" id="LRBV02000005">
    <property type="status" value="NOT_ANNOTATED_CDS"/>
    <property type="molecule type" value="Genomic_DNA"/>
</dbReference>
<dbReference type="Gramene" id="QL05p031537:mrna">
    <property type="protein sequence ID" value="QL05p031537:mrna"/>
    <property type="gene ID" value="QL05p031537"/>
</dbReference>
<dbReference type="Proteomes" id="UP000594261">
    <property type="component" value="Chromosome 5"/>
</dbReference>
<proteinExistence type="predicted"/>
<sequence>MVDEQLKGDMEYGIFKDDLKALALRKKGCPNYGKLRQLFAPNIANGALQISLNTPTPDSDEECALGWDETIQTVIASKEDDLKALALRKKGCPNYGKLRQLFAPNIANGALQISLNTPTPDSDEECALGWDETIQTVIASKEDDLKALALRKKGCPNYGKLRQLFAPNIANGALQISLNTPTPDSDEQCALEEELANEAHQPIGKGKKVAKKGDRASKMTMVLQEYTALAREIFSNKKGRSIGSSDHGAQSTGGGDPCPFGRAFEVLNLYEDLDDDTYVNISEVLQKKEKMVVFMGMPEHRWRRWMECYANQPND</sequence>
<dbReference type="PANTHER" id="PTHR47584">
    <property type="match status" value="1"/>
</dbReference>
<dbReference type="AlphaFoldDB" id="A0A7N2LN43"/>
<organism evidence="1 2">
    <name type="scientific">Quercus lobata</name>
    <name type="common">Valley oak</name>
    <dbReference type="NCBI Taxonomy" id="97700"/>
    <lineage>
        <taxon>Eukaryota</taxon>
        <taxon>Viridiplantae</taxon>
        <taxon>Streptophyta</taxon>
        <taxon>Embryophyta</taxon>
        <taxon>Tracheophyta</taxon>
        <taxon>Spermatophyta</taxon>
        <taxon>Magnoliopsida</taxon>
        <taxon>eudicotyledons</taxon>
        <taxon>Gunneridae</taxon>
        <taxon>Pentapetalae</taxon>
        <taxon>rosids</taxon>
        <taxon>fabids</taxon>
        <taxon>Fagales</taxon>
        <taxon>Fagaceae</taxon>
        <taxon>Quercus</taxon>
    </lineage>
</organism>
<dbReference type="PANTHER" id="PTHR47584:SF14">
    <property type="entry name" value="L10-INTERACTING MYB DOMAIN-CONTAINING PROTEIN-LIKE"/>
    <property type="match status" value="1"/>
</dbReference>